<dbReference type="InterPro" id="IPR007434">
    <property type="entry name" value="FemAB-like"/>
</dbReference>
<gene>
    <name evidence="1" type="ORF">EOE65_17695</name>
</gene>
<dbReference type="Pfam" id="PF04339">
    <property type="entry name" value="FemAB_like"/>
    <property type="match status" value="1"/>
</dbReference>
<dbReference type="EMBL" id="SACQ01000014">
    <property type="protein sequence ID" value="RVU28307.1"/>
    <property type="molecule type" value="Genomic_DNA"/>
</dbReference>
<reference evidence="1 2" key="1">
    <citation type="submission" date="2019-01" db="EMBL/GenBank/DDBJ databases">
        <authorList>
            <person name="Chen W.-M."/>
        </authorList>
    </citation>
    <scope>NUCLEOTIDE SEQUENCE [LARGE SCALE GENOMIC DNA]</scope>
    <source>
        <strain evidence="1 2">HPM-16</strain>
    </source>
</reference>
<dbReference type="Gene3D" id="3.40.630.30">
    <property type="match status" value="1"/>
</dbReference>
<proteinExistence type="predicted"/>
<sequence length="378" mass="43557">MAYRLALVQSVHDIPKDQWDTCLGSDYPFLQYAFIAALEDSGVTRADTGWQPLHITLYEGDTLLAIAPSYIKTHSYGEYVFDWAWADAYQQHGLDYYPKLLTAVPFSPVTGPRILTQQPLNEIVPWLAEGATAFCKQQGLSSWHTLFPTQAEAEALSGADLHIRLGSQYHWFNEGYSHFDDFLARFTSRKRKSVKRERRKVAEQGVTIRCVEGDHIDKTLLDSFYHCYHLTYLKRGRQGYLNKAFFANLLENMADQLVLFVATYDEQTVACALCFKDSTTLYGRYWGCLDNFDSLHFETCYYTGIEYCIEQGLQRFDPGAQGEHKIQRGFQPIETWSSHFIAHPGFDEAVGKFVEQEKQAMKEQIKELTTWLPFRCED</sequence>
<dbReference type="PANTHER" id="PTHR47017:SF1">
    <property type="entry name" value="ACYL-COA"/>
    <property type="match status" value="1"/>
</dbReference>
<dbReference type="RefSeq" id="WP_127696217.1">
    <property type="nucleotide sequence ID" value="NZ_SACQ01000014.1"/>
</dbReference>
<evidence type="ECO:0000313" key="2">
    <source>
        <dbReference type="Proteomes" id="UP000282818"/>
    </source>
</evidence>
<protein>
    <submittedName>
        <fullName evidence="1">N-acetyltransferase</fullName>
    </submittedName>
</protein>
<keyword evidence="2" id="KW-1185">Reference proteome</keyword>
<dbReference type="SUPFAM" id="SSF55729">
    <property type="entry name" value="Acyl-CoA N-acyltransferases (Nat)"/>
    <property type="match status" value="1"/>
</dbReference>
<dbReference type="AlphaFoldDB" id="A0A437Q1C0"/>
<dbReference type="PANTHER" id="PTHR47017">
    <property type="entry name" value="ACYL-COA"/>
    <property type="match status" value="1"/>
</dbReference>
<accession>A0A437Q1C0</accession>
<keyword evidence="1" id="KW-0808">Transferase</keyword>
<dbReference type="Proteomes" id="UP000282818">
    <property type="component" value="Unassembled WGS sequence"/>
</dbReference>
<organism evidence="1 2">
    <name type="scientific">Neptunomonas marina</name>
    <dbReference type="NCBI Taxonomy" id="1815562"/>
    <lineage>
        <taxon>Bacteria</taxon>
        <taxon>Pseudomonadati</taxon>
        <taxon>Pseudomonadota</taxon>
        <taxon>Gammaproteobacteria</taxon>
        <taxon>Oceanospirillales</taxon>
        <taxon>Oceanospirillaceae</taxon>
        <taxon>Neptunomonas</taxon>
    </lineage>
</organism>
<comment type="caution">
    <text evidence="1">The sequence shown here is derived from an EMBL/GenBank/DDBJ whole genome shotgun (WGS) entry which is preliminary data.</text>
</comment>
<dbReference type="InterPro" id="IPR016181">
    <property type="entry name" value="Acyl_CoA_acyltransferase"/>
</dbReference>
<name>A0A437Q1C0_9GAMM</name>
<evidence type="ECO:0000313" key="1">
    <source>
        <dbReference type="EMBL" id="RVU28307.1"/>
    </source>
</evidence>
<dbReference type="GO" id="GO:0016740">
    <property type="term" value="F:transferase activity"/>
    <property type="evidence" value="ECO:0007669"/>
    <property type="project" value="UniProtKB-KW"/>
</dbReference>